<dbReference type="AlphaFoldDB" id="A0A9P9FX29"/>
<evidence type="ECO:0000313" key="2">
    <source>
        <dbReference type="EMBL" id="KAH7222565.1"/>
    </source>
</evidence>
<name>A0A9P9FX29_FUSRE</name>
<evidence type="ECO:0000313" key="3">
    <source>
        <dbReference type="Proteomes" id="UP000720189"/>
    </source>
</evidence>
<reference evidence="2" key="1">
    <citation type="journal article" date="2021" name="Nat. Commun.">
        <title>Genetic determinants of endophytism in the Arabidopsis root mycobiome.</title>
        <authorList>
            <person name="Mesny F."/>
            <person name="Miyauchi S."/>
            <person name="Thiergart T."/>
            <person name="Pickel B."/>
            <person name="Atanasova L."/>
            <person name="Karlsson M."/>
            <person name="Huettel B."/>
            <person name="Barry K.W."/>
            <person name="Haridas S."/>
            <person name="Chen C."/>
            <person name="Bauer D."/>
            <person name="Andreopoulos W."/>
            <person name="Pangilinan J."/>
            <person name="LaButti K."/>
            <person name="Riley R."/>
            <person name="Lipzen A."/>
            <person name="Clum A."/>
            <person name="Drula E."/>
            <person name="Henrissat B."/>
            <person name="Kohler A."/>
            <person name="Grigoriev I.V."/>
            <person name="Martin F.M."/>
            <person name="Hacquard S."/>
        </authorList>
    </citation>
    <scope>NUCLEOTIDE SEQUENCE</scope>
    <source>
        <strain evidence="2">MPI-CAGE-AT-0023</strain>
    </source>
</reference>
<dbReference type="OrthoDB" id="5089136at2759"/>
<feature type="region of interest" description="Disordered" evidence="1">
    <location>
        <begin position="131"/>
        <end position="152"/>
    </location>
</feature>
<feature type="compositionally biased region" description="Gly residues" evidence="1">
    <location>
        <begin position="138"/>
        <end position="152"/>
    </location>
</feature>
<accession>A0A9P9FX29</accession>
<proteinExistence type="predicted"/>
<comment type="caution">
    <text evidence="2">The sequence shown here is derived from an EMBL/GenBank/DDBJ whole genome shotgun (WGS) entry which is preliminary data.</text>
</comment>
<dbReference type="GeneID" id="70220835"/>
<sequence>MPNFGTITVATVGQIGFWQTSMDGIKDTYPLVCRDAPPREPTFLPPPLPVLEQMEELRRYRWAVDESVRYLRDHATNGEEQMVVNVLTRLKEITEAENRRIQHAIWTIDPARYQWELQLRQVAAEIVPANANRPGTGRAQGGANQGAGNGGN</sequence>
<keyword evidence="3" id="KW-1185">Reference proteome</keyword>
<organism evidence="2 3">
    <name type="scientific">Fusarium redolens</name>
    <dbReference type="NCBI Taxonomy" id="48865"/>
    <lineage>
        <taxon>Eukaryota</taxon>
        <taxon>Fungi</taxon>
        <taxon>Dikarya</taxon>
        <taxon>Ascomycota</taxon>
        <taxon>Pezizomycotina</taxon>
        <taxon>Sordariomycetes</taxon>
        <taxon>Hypocreomycetidae</taxon>
        <taxon>Hypocreales</taxon>
        <taxon>Nectriaceae</taxon>
        <taxon>Fusarium</taxon>
        <taxon>Fusarium redolens species complex</taxon>
    </lineage>
</organism>
<dbReference type="Proteomes" id="UP000720189">
    <property type="component" value="Unassembled WGS sequence"/>
</dbReference>
<gene>
    <name evidence="2" type="ORF">BKA55DRAFT_546079</name>
</gene>
<dbReference type="EMBL" id="JAGMUX010000027">
    <property type="protein sequence ID" value="KAH7222565.1"/>
    <property type="molecule type" value="Genomic_DNA"/>
</dbReference>
<protein>
    <submittedName>
        <fullName evidence="2">Uncharacterized protein</fullName>
    </submittedName>
</protein>
<evidence type="ECO:0000256" key="1">
    <source>
        <dbReference type="SAM" id="MobiDB-lite"/>
    </source>
</evidence>
<dbReference type="RefSeq" id="XP_046042188.1">
    <property type="nucleotide sequence ID" value="XM_046190881.1"/>
</dbReference>